<proteinExistence type="predicted"/>
<gene>
    <name evidence="2" type="ORF">SAMN02910262_02417</name>
</gene>
<dbReference type="Pfam" id="PF05016">
    <property type="entry name" value="ParE_toxin"/>
    <property type="match status" value="1"/>
</dbReference>
<evidence type="ECO:0000313" key="2">
    <source>
        <dbReference type="EMBL" id="SFR88767.1"/>
    </source>
</evidence>
<evidence type="ECO:0000256" key="1">
    <source>
        <dbReference type="ARBA" id="ARBA00022649"/>
    </source>
</evidence>
<name>A0A1I6KC23_9FIRM</name>
<dbReference type="Gene3D" id="3.30.2310.20">
    <property type="entry name" value="RelE-like"/>
    <property type="match status" value="1"/>
</dbReference>
<dbReference type="InterPro" id="IPR035093">
    <property type="entry name" value="RelE/ParE_toxin_dom_sf"/>
</dbReference>
<organism evidence="2 3">
    <name type="scientific">[Clostridium] aminophilum</name>
    <dbReference type="NCBI Taxonomy" id="1526"/>
    <lineage>
        <taxon>Bacteria</taxon>
        <taxon>Bacillati</taxon>
        <taxon>Bacillota</taxon>
        <taxon>Clostridia</taxon>
        <taxon>Lachnospirales</taxon>
        <taxon>Lachnospiraceae</taxon>
    </lineage>
</organism>
<keyword evidence="1" id="KW-1277">Toxin-antitoxin system</keyword>
<reference evidence="2 3" key="1">
    <citation type="submission" date="2016-10" db="EMBL/GenBank/DDBJ databases">
        <authorList>
            <person name="de Groot N.N."/>
        </authorList>
    </citation>
    <scope>NUCLEOTIDE SEQUENCE [LARGE SCALE GENOMIC DNA]</scope>
    <source>
        <strain evidence="2 3">F</strain>
    </source>
</reference>
<dbReference type="EMBL" id="FOZC01000017">
    <property type="protein sequence ID" value="SFR88767.1"/>
    <property type="molecule type" value="Genomic_DNA"/>
</dbReference>
<dbReference type="RefSeq" id="WP_031474265.1">
    <property type="nucleotide sequence ID" value="NZ_FOZC01000017.1"/>
</dbReference>
<evidence type="ECO:0000313" key="3">
    <source>
        <dbReference type="Proteomes" id="UP000214760"/>
    </source>
</evidence>
<dbReference type="AlphaFoldDB" id="A0A1I6KC23"/>
<dbReference type="Proteomes" id="UP000214760">
    <property type="component" value="Unassembled WGS sequence"/>
</dbReference>
<accession>A0A1I6KC23</accession>
<dbReference type="InterPro" id="IPR007712">
    <property type="entry name" value="RelE/ParE_toxin"/>
</dbReference>
<sequence length="106" mass="12398">MREYPVKITEKALADMNGIYEYIALNLQSPENAMGQYNRIADAALGLGFFPEKFRLVDFEPERSQGLRRMLVDNYSVFYVFKEEVVIVTRVLYSASDIEKRLKEDY</sequence>
<protein>
    <submittedName>
        <fullName evidence="2">Plasmid stabilization system protein ParE</fullName>
    </submittedName>
</protein>